<evidence type="ECO:0000313" key="3">
    <source>
        <dbReference type="Proteomes" id="UP001375743"/>
    </source>
</evidence>
<dbReference type="Proteomes" id="UP001375743">
    <property type="component" value="Unassembled WGS sequence"/>
</dbReference>
<organism evidence="2 3">
    <name type="scientific">Benzoatithermus flavus</name>
    <dbReference type="NCBI Taxonomy" id="3108223"/>
    <lineage>
        <taxon>Bacteria</taxon>
        <taxon>Pseudomonadati</taxon>
        <taxon>Pseudomonadota</taxon>
        <taxon>Alphaproteobacteria</taxon>
        <taxon>Geminicoccales</taxon>
        <taxon>Geminicoccaceae</taxon>
        <taxon>Benzoatithermus</taxon>
    </lineage>
</organism>
<dbReference type="EMBL" id="JBBLZC010000032">
    <property type="protein sequence ID" value="MEK0085688.1"/>
    <property type="molecule type" value="Genomic_DNA"/>
</dbReference>
<reference evidence="2 3" key="1">
    <citation type="submission" date="2024-01" db="EMBL/GenBank/DDBJ databases">
        <title>Multi-omics insights into the function and evolution of sodium benzoate biodegradation pathways in Benzoatithermus flavus gen. nov., sp. nov. from hot spring.</title>
        <authorList>
            <person name="Hu C.-J."/>
            <person name="Li W.-J."/>
        </authorList>
    </citation>
    <scope>NUCLEOTIDE SEQUENCE [LARGE SCALE GENOMIC DNA]</scope>
    <source>
        <strain evidence="2 3">SYSU G07066</strain>
    </source>
</reference>
<protein>
    <submittedName>
        <fullName evidence="2">STAS domain-containing protein</fullName>
    </submittedName>
</protein>
<accession>A0ABU8XWV5</accession>
<keyword evidence="3" id="KW-1185">Reference proteome</keyword>
<gene>
    <name evidence="2" type="ORF">U1T56_21255</name>
</gene>
<dbReference type="Gene3D" id="3.30.750.24">
    <property type="entry name" value="STAS domain"/>
    <property type="match status" value="1"/>
</dbReference>
<name>A0ABU8XWV5_9PROT</name>
<dbReference type="SUPFAM" id="SSF52091">
    <property type="entry name" value="SpoIIaa-like"/>
    <property type="match status" value="1"/>
</dbReference>
<dbReference type="InterPro" id="IPR002645">
    <property type="entry name" value="STAS_dom"/>
</dbReference>
<comment type="caution">
    <text evidence="2">The sequence shown here is derived from an EMBL/GenBank/DDBJ whole genome shotgun (WGS) entry which is preliminary data.</text>
</comment>
<dbReference type="RefSeq" id="WP_418161537.1">
    <property type="nucleotide sequence ID" value="NZ_JBBLZC010000032.1"/>
</dbReference>
<sequence>MPDERFGSASATGVEVLALTGVCTLETAVATKHLLQERLQPGKVLALDLEGVTEADLTLLQLVVAARRAVEVQGGTLRLEPGAGALVRALAETAGLLADPTERRFWEGVRP</sequence>
<dbReference type="InterPro" id="IPR058548">
    <property type="entry name" value="MlaB-like_STAS"/>
</dbReference>
<evidence type="ECO:0000259" key="1">
    <source>
        <dbReference type="PROSITE" id="PS50801"/>
    </source>
</evidence>
<evidence type="ECO:0000313" key="2">
    <source>
        <dbReference type="EMBL" id="MEK0085688.1"/>
    </source>
</evidence>
<dbReference type="PROSITE" id="PS50801">
    <property type="entry name" value="STAS"/>
    <property type="match status" value="1"/>
</dbReference>
<dbReference type="Pfam" id="PF13466">
    <property type="entry name" value="STAS_2"/>
    <property type="match status" value="1"/>
</dbReference>
<proteinExistence type="predicted"/>
<feature type="domain" description="STAS" evidence="1">
    <location>
        <begin position="13"/>
        <end position="111"/>
    </location>
</feature>
<dbReference type="InterPro" id="IPR036513">
    <property type="entry name" value="STAS_dom_sf"/>
</dbReference>